<accession>A0A644ZQX2</accession>
<feature type="transmembrane region" description="Helical" evidence="1">
    <location>
        <begin position="111"/>
        <end position="132"/>
    </location>
</feature>
<dbReference type="SUPFAM" id="SSF55073">
    <property type="entry name" value="Nucleotide cyclase"/>
    <property type="match status" value="1"/>
</dbReference>
<dbReference type="CDD" id="cd01949">
    <property type="entry name" value="GGDEF"/>
    <property type="match status" value="1"/>
</dbReference>
<reference evidence="3" key="1">
    <citation type="submission" date="2019-08" db="EMBL/GenBank/DDBJ databases">
        <authorList>
            <person name="Kucharzyk K."/>
            <person name="Murdoch R.W."/>
            <person name="Higgins S."/>
            <person name="Loffler F."/>
        </authorList>
    </citation>
    <scope>NUCLEOTIDE SEQUENCE</scope>
</reference>
<feature type="domain" description="GGDEF" evidence="2">
    <location>
        <begin position="252"/>
        <end position="382"/>
    </location>
</feature>
<keyword evidence="1" id="KW-1133">Transmembrane helix</keyword>
<dbReference type="PROSITE" id="PS50887">
    <property type="entry name" value="GGDEF"/>
    <property type="match status" value="1"/>
</dbReference>
<evidence type="ECO:0000256" key="1">
    <source>
        <dbReference type="SAM" id="Phobius"/>
    </source>
</evidence>
<feature type="transmembrane region" description="Helical" evidence="1">
    <location>
        <begin position="144"/>
        <end position="163"/>
    </location>
</feature>
<dbReference type="PANTHER" id="PTHR45138:SF9">
    <property type="entry name" value="DIGUANYLATE CYCLASE DGCM-RELATED"/>
    <property type="match status" value="1"/>
</dbReference>
<dbReference type="InterPro" id="IPR043128">
    <property type="entry name" value="Rev_trsase/Diguanyl_cyclase"/>
</dbReference>
<name>A0A644ZQX2_9ZZZZ</name>
<evidence type="ECO:0000259" key="2">
    <source>
        <dbReference type="PROSITE" id="PS50887"/>
    </source>
</evidence>
<dbReference type="GO" id="GO:0052621">
    <property type="term" value="F:diguanylate cyclase activity"/>
    <property type="evidence" value="ECO:0007669"/>
    <property type="project" value="TreeGrafter"/>
</dbReference>
<sequence>MAIVYLELNLFAVTVLMLIFFSKRHSRSFYRDQNLFDALIFSNIFMLFTDTAMWLLDGKQFEGALFWNTAVTFLYFLGTPFVCFFWLLYCDNAIYVRSRKRLMKIMPLYSIPLFVNSVFTIASLKYNFLFYIDANNIYHRGACFYIYMAAALIYPLYAAFISVKKAVSVVTSKRREYFFLSLFMLPPVIGAIIQSMYYGLALLWSCTAISILMIFINVQNDRISTDELTGINNRRQMNRYLEQLSKYHDHDKYVTAMMIDIDRFKFINDTYGHCAGDAALVTIASLLKQACNEKKAFLARVGGDEFVIIYIHAGKDEPAEFIEQINYKIDDVNIRSNNGYKLSLSIGYAYGECGKPSVDDLILEADKKMYEVKKHYAIKSEA</sequence>
<evidence type="ECO:0000313" key="3">
    <source>
        <dbReference type="EMBL" id="MPM43157.1"/>
    </source>
</evidence>
<feature type="transmembrane region" description="Helical" evidence="1">
    <location>
        <begin position="6"/>
        <end position="22"/>
    </location>
</feature>
<feature type="transmembrane region" description="Helical" evidence="1">
    <location>
        <begin position="67"/>
        <end position="90"/>
    </location>
</feature>
<dbReference type="AlphaFoldDB" id="A0A644ZQX2"/>
<dbReference type="NCBIfam" id="TIGR00254">
    <property type="entry name" value="GGDEF"/>
    <property type="match status" value="1"/>
</dbReference>
<dbReference type="PANTHER" id="PTHR45138">
    <property type="entry name" value="REGULATORY COMPONENTS OF SENSORY TRANSDUCTION SYSTEM"/>
    <property type="match status" value="1"/>
</dbReference>
<organism evidence="3">
    <name type="scientific">bioreactor metagenome</name>
    <dbReference type="NCBI Taxonomy" id="1076179"/>
    <lineage>
        <taxon>unclassified sequences</taxon>
        <taxon>metagenomes</taxon>
        <taxon>ecological metagenomes</taxon>
    </lineage>
</organism>
<comment type="caution">
    <text evidence="3">The sequence shown here is derived from an EMBL/GenBank/DDBJ whole genome shotgun (WGS) entry which is preliminary data.</text>
</comment>
<dbReference type="InterPro" id="IPR050469">
    <property type="entry name" value="Diguanylate_Cyclase"/>
</dbReference>
<feature type="transmembrane region" description="Helical" evidence="1">
    <location>
        <begin position="175"/>
        <end position="193"/>
    </location>
</feature>
<dbReference type="Gene3D" id="3.30.70.270">
    <property type="match status" value="1"/>
</dbReference>
<dbReference type="InterPro" id="IPR029787">
    <property type="entry name" value="Nucleotide_cyclase"/>
</dbReference>
<dbReference type="SMART" id="SM00267">
    <property type="entry name" value="GGDEF"/>
    <property type="match status" value="1"/>
</dbReference>
<proteinExistence type="predicted"/>
<dbReference type="InterPro" id="IPR000160">
    <property type="entry name" value="GGDEF_dom"/>
</dbReference>
<feature type="transmembrane region" description="Helical" evidence="1">
    <location>
        <begin position="199"/>
        <end position="218"/>
    </location>
</feature>
<keyword evidence="1" id="KW-0812">Transmembrane</keyword>
<dbReference type="Pfam" id="PF00990">
    <property type="entry name" value="GGDEF"/>
    <property type="match status" value="1"/>
</dbReference>
<gene>
    <name evidence="3" type="ORF">SDC9_89830</name>
</gene>
<keyword evidence="1" id="KW-0472">Membrane</keyword>
<feature type="transmembrane region" description="Helical" evidence="1">
    <location>
        <begin position="34"/>
        <end position="55"/>
    </location>
</feature>
<protein>
    <recommendedName>
        <fullName evidence="2">GGDEF domain-containing protein</fullName>
    </recommendedName>
</protein>
<dbReference type="EMBL" id="VSSQ01009997">
    <property type="protein sequence ID" value="MPM43157.1"/>
    <property type="molecule type" value="Genomic_DNA"/>
</dbReference>